<evidence type="ECO:0000313" key="3">
    <source>
        <dbReference type="EMBL" id="KAL1132509.1"/>
    </source>
</evidence>
<gene>
    <name evidence="3" type="ORF">AAG570_010464</name>
</gene>
<dbReference type="InterPro" id="IPR017853">
    <property type="entry name" value="GH"/>
</dbReference>
<dbReference type="PANTHER" id="PTHR11177">
    <property type="entry name" value="CHITINASE"/>
    <property type="match status" value="1"/>
</dbReference>
<feature type="compositionally biased region" description="Low complexity" evidence="1">
    <location>
        <begin position="329"/>
        <end position="357"/>
    </location>
</feature>
<evidence type="ECO:0000313" key="4">
    <source>
        <dbReference type="Proteomes" id="UP001558652"/>
    </source>
</evidence>
<dbReference type="PROSITE" id="PS51910">
    <property type="entry name" value="GH18_2"/>
    <property type="match status" value="1"/>
</dbReference>
<feature type="domain" description="GH18" evidence="2">
    <location>
        <begin position="1"/>
        <end position="321"/>
    </location>
</feature>
<evidence type="ECO:0000256" key="1">
    <source>
        <dbReference type="SAM" id="MobiDB-lite"/>
    </source>
</evidence>
<dbReference type="SMART" id="SM00636">
    <property type="entry name" value="Glyco_18"/>
    <property type="match status" value="1"/>
</dbReference>
<keyword evidence="4" id="KW-1185">Reference proteome</keyword>
<accession>A0ABD0ZAY5</accession>
<evidence type="ECO:0000259" key="2">
    <source>
        <dbReference type="PROSITE" id="PS51910"/>
    </source>
</evidence>
<feature type="region of interest" description="Disordered" evidence="1">
    <location>
        <begin position="320"/>
        <end position="359"/>
    </location>
</feature>
<proteinExistence type="predicted"/>
<dbReference type="SUPFAM" id="SSF51445">
    <property type="entry name" value="(Trans)glycosidases"/>
    <property type="match status" value="1"/>
</dbReference>
<organism evidence="3 4">
    <name type="scientific">Ranatra chinensis</name>
    <dbReference type="NCBI Taxonomy" id="642074"/>
    <lineage>
        <taxon>Eukaryota</taxon>
        <taxon>Metazoa</taxon>
        <taxon>Ecdysozoa</taxon>
        <taxon>Arthropoda</taxon>
        <taxon>Hexapoda</taxon>
        <taxon>Insecta</taxon>
        <taxon>Pterygota</taxon>
        <taxon>Neoptera</taxon>
        <taxon>Paraneoptera</taxon>
        <taxon>Hemiptera</taxon>
        <taxon>Heteroptera</taxon>
        <taxon>Panheteroptera</taxon>
        <taxon>Nepomorpha</taxon>
        <taxon>Nepidae</taxon>
        <taxon>Ranatrinae</taxon>
        <taxon>Ranatra</taxon>
    </lineage>
</organism>
<dbReference type="PANTHER" id="PTHR11177:SF399">
    <property type="entry name" value="CHITINASE 6, ISOFORM C"/>
    <property type="match status" value="1"/>
</dbReference>
<dbReference type="AlphaFoldDB" id="A0ABD0ZAY5"/>
<feature type="region of interest" description="Disordered" evidence="1">
    <location>
        <begin position="375"/>
        <end position="395"/>
    </location>
</feature>
<protein>
    <recommendedName>
        <fullName evidence="2">GH18 domain-containing protein</fullName>
    </recommendedName>
</protein>
<dbReference type="Proteomes" id="UP001558652">
    <property type="component" value="Unassembled WGS sequence"/>
</dbReference>
<dbReference type="Gene3D" id="3.20.20.80">
    <property type="entry name" value="Glycosidases"/>
    <property type="match status" value="1"/>
</dbReference>
<dbReference type="InterPro" id="IPR001223">
    <property type="entry name" value="Glyco_hydro18_cat"/>
</dbReference>
<dbReference type="Pfam" id="PF00704">
    <property type="entry name" value="Glyco_hydro_18"/>
    <property type="match status" value="1"/>
</dbReference>
<comment type="caution">
    <text evidence="3">The sequence shown here is derived from an EMBL/GenBank/DDBJ whole genome shotgun (WGS) entry which is preliminary data.</text>
</comment>
<reference evidence="3 4" key="1">
    <citation type="submission" date="2024-07" db="EMBL/GenBank/DDBJ databases">
        <title>Chromosome-level genome assembly of the water stick insect Ranatra chinensis (Heteroptera: Nepidae).</title>
        <authorList>
            <person name="Liu X."/>
        </authorList>
    </citation>
    <scope>NUCLEOTIDE SEQUENCE [LARGE SCALE GENOMIC DNA]</scope>
    <source>
        <strain evidence="3">Cailab_2021Rc</strain>
        <tissue evidence="3">Muscle</tissue>
    </source>
</reference>
<dbReference type="EMBL" id="JBFDAA010000005">
    <property type="protein sequence ID" value="KAL1132509.1"/>
    <property type="molecule type" value="Genomic_DNA"/>
</dbReference>
<dbReference type="InterPro" id="IPR011583">
    <property type="entry name" value="Chitinase_II/V-like_cat"/>
</dbReference>
<sequence length="454" mass="50666">MSYGKFLPSNINPFICTHLFYAFAVLDVFNDDIQAFDKSLDLDRGGYRMTTDLKILNPNLKVMLSVGGWNEGSANFSKIVANPKERMAFVRNSVQFLRKYNFDGIDLVWQYPTFREGSSPDDKMNFGKLIQEMKEEFERESNATGNPRLLLSLATSGLSDYIEKGYDVPTINKYVDFLNMVAYDYHSANDPTVFHHSSLYPVKEELDDEIAAQLNADSAIRLILSKGMSPEKVNLGIPTYGRLFLLEDPTKTEPGSPAVGAGRSVTIDEAGSINYYETRYALAMGLGGIMFWTIDEDDFHGVCHGRANPLIWAAREQLRAARTPPPTRPRATLRTTEMTPPLPTTRTTATRGTTNTRSISRTTVSAATWLTTATPPTKAEPRAINTPPFTGWRGLDPGQGHIFPVKRLGLPAPDFPAQQPRNSVFTFNSPGSTFHQNIVVFLKDEQNNRSNSRT</sequence>
<name>A0ABD0ZAY5_9HEMI</name>
<dbReference type="InterPro" id="IPR050314">
    <property type="entry name" value="Glycosyl_Hydrlase_18"/>
</dbReference>